<feature type="chain" id="PRO_5028984809" evidence="2">
    <location>
        <begin position="29"/>
        <end position="304"/>
    </location>
</feature>
<dbReference type="PANTHER" id="PTHR38731">
    <property type="entry name" value="LIPL45-RELATED LIPOPROTEIN-RELATED"/>
    <property type="match status" value="1"/>
</dbReference>
<evidence type="ECO:0000313" key="5">
    <source>
        <dbReference type="Proteomes" id="UP000504693"/>
    </source>
</evidence>
<accession>A0A7D4BPA0</accession>
<dbReference type="InterPro" id="IPR006860">
    <property type="entry name" value="FecR"/>
</dbReference>
<evidence type="ECO:0000256" key="2">
    <source>
        <dbReference type="SAM" id="SignalP"/>
    </source>
</evidence>
<dbReference type="EMBL" id="CP053921">
    <property type="protein sequence ID" value="QKG71764.1"/>
    <property type="molecule type" value="Genomic_DNA"/>
</dbReference>
<dbReference type="RefSeq" id="WP_173214832.1">
    <property type="nucleotide sequence ID" value="NZ_CP053921.1"/>
</dbReference>
<gene>
    <name evidence="4" type="ORF">HQR01_10555</name>
</gene>
<proteinExistence type="predicted"/>
<dbReference type="AlphaFoldDB" id="A0A7D4BPA0"/>
<dbReference type="Proteomes" id="UP000504693">
    <property type="component" value="Chromosome"/>
</dbReference>
<dbReference type="Pfam" id="PF04773">
    <property type="entry name" value="FecR"/>
    <property type="match status" value="1"/>
</dbReference>
<dbReference type="KEGG" id="emv:HQR01_10555"/>
<keyword evidence="2" id="KW-0732">Signal</keyword>
<organism evidence="4 5">
    <name type="scientific">Erythrobacter mangrovi</name>
    <dbReference type="NCBI Taxonomy" id="2739433"/>
    <lineage>
        <taxon>Bacteria</taxon>
        <taxon>Pseudomonadati</taxon>
        <taxon>Pseudomonadota</taxon>
        <taxon>Alphaproteobacteria</taxon>
        <taxon>Sphingomonadales</taxon>
        <taxon>Erythrobacteraceae</taxon>
        <taxon>Erythrobacter/Porphyrobacter group</taxon>
        <taxon>Erythrobacter</taxon>
    </lineage>
</organism>
<keyword evidence="5" id="KW-1185">Reference proteome</keyword>
<sequence>MDRCRNLAAALIAGTLVLTSFSGTPLMAQERVEVGNAATVVGDVRMSNPQITKPRKIERKQRLAWGDMVDTAKKSQLQILLLDRSTFGIGASSRVRIDRYVYDPEKGRSVFMTMIKGALRFLSGRQGGENSAEIQSPSGRIGIRGTALDMLVGENAEDIAEAEEAVGKVDSNKDEATLVVLRGPGAATEGGLTVGLAEVTAAGQTVVLDQPGLAAYIPRNGAPPIGPFFISNPGLAKLQDELAPEVARAAKGGRLLKALLPIAGAIAIGSILSGNKDETSPAGRVQDSPNDYPTSDVPPRSPNG</sequence>
<feature type="region of interest" description="Disordered" evidence="1">
    <location>
        <begin position="274"/>
        <end position="304"/>
    </location>
</feature>
<dbReference type="PANTHER" id="PTHR38731:SF3">
    <property type="entry name" value="BLL6125 PROTEIN"/>
    <property type="match status" value="1"/>
</dbReference>
<reference evidence="4 5" key="1">
    <citation type="submission" date="2020-05" db="EMBL/GenBank/DDBJ databases">
        <title>Erythrobacter mangrovi sp. nov., isolated from rhizosphere soil of mangrove plant (Kandelia candel).</title>
        <authorList>
            <person name="Ye Y.H."/>
        </authorList>
    </citation>
    <scope>NUCLEOTIDE SEQUENCE [LARGE SCALE GENOMIC DNA]</scope>
    <source>
        <strain evidence="4 5">EB310</strain>
    </source>
</reference>
<name>A0A7D4BPA0_9SPHN</name>
<protein>
    <submittedName>
        <fullName evidence="4">FecR domain-containing protein</fullName>
    </submittedName>
</protein>
<evidence type="ECO:0000313" key="4">
    <source>
        <dbReference type="EMBL" id="QKG71764.1"/>
    </source>
</evidence>
<feature type="signal peptide" evidence="2">
    <location>
        <begin position="1"/>
        <end position="28"/>
    </location>
</feature>
<evidence type="ECO:0000259" key="3">
    <source>
        <dbReference type="Pfam" id="PF04773"/>
    </source>
</evidence>
<evidence type="ECO:0000256" key="1">
    <source>
        <dbReference type="SAM" id="MobiDB-lite"/>
    </source>
</evidence>
<feature type="domain" description="FecR protein" evidence="3">
    <location>
        <begin position="69"/>
        <end position="151"/>
    </location>
</feature>